<name>A0ACB5R6J0_9CLOT</name>
<comment type="caution">
    <text evidence="1">The sequence shown here is derived from an EMBL/GenBank/DDBJ whole genome shotgun (WGS) entry which is preliminary data.</text>
</comment>
<protein>
    <submittedName>
        <fullName evidence="1">Uncharacterized protein</fullName>
    </submittedName>
</protein>
<accession>A0ACB5R6J0</accession>
<reference evidence="1" key="1">
    <citation type="journal article" date="2025" name="Int. J. Syst. Evol. Microbiol.">
        <title>Inconstantimicrobium mannanitabidum sp. nov., a novel member of the family Clostridiaceae isolated from anoxic soil under the treatment of reductive soil disinfestation.</title>
        <authorList>
            <person name="Ueki A."/>
            <person name="Tonouchi A."/>
            <person name="Honma S."/>
            <person name="Kaku N."/>
            <person name="Ueki K."/>
        </authorList>
    </citation>
    <scope>NUCLEOTIDE SEQUENCE</scope>
    <source>
        <strain evidence="1">TW13</strain>
    </source>
</reference>
<proteinExistence type="predicted"/>
<gene>
    <name evidence="1" type="ORF">rsdtw13_01000</name>
</gene>
<organism evidence="1 2">
    <name type="scientific">Inconstantimicrobium mannanitabidum</name>
    <dbReference type="NCBI Taxonomy" id="1604901"/>
    <lineage>
        <taxon>Bacteria</taxon>
        <taxon>Bacillati</taxon>
        <taxon>Bacillota</taxon>
        <taxon>Clostridia</taxon>
        <taxon>Eubacteriales</taxon>
        <taxon>Clostridiaceae</taxon>
        <taxon>Inconstantimicrobium</taxon>
    </lineage>
</organism>
<evidence type="ECO:0000313" key="2">
    <source>
        <dbReference type="Proteomes" id="UP001058074"/>
    </source>
</evidence>
<dbReference type="Proteomes" id="UP001058074">
    <property type="component" value="Unassembled WGS sequence"/>
</dbReference>
<keyword evidence="2" id="KW-1185">Reference proteome</keyword>
<sequence length="410" mass="45890">MKISKKDKLLLYILAIVVVGFAYYEIIYKLQTKWVQELKSINATKEAEYDVAMQTIGSLQRKKSDMKILDAKIDDKTSRLYPKLVQEKIILDLDKLLKDSEIQSSINFNPIVVQGIDGVKIDSTQLGDSTFDPITKEYKSMTNSNKQNTSSQQNDNNSSNAQKTTETVQQFKVTLSFSSSYKDLKKFLDNVSNFQRRIVVNTLSLTQKSIDEVAGTMTLEFYSVPKIDDSDNNYLSWALSGVYGKDIPFNSDSTTSSMQAIASSDETNKNQNDFVISAKSNKSDLPAVMVGKSNDNSRLTYVYADSNNEELVEFTISQKDNKYYYKYRVGSNAYPADLNSLGQEFTPNSGNITIQVSSEKRVDLDDKSGAKIKLINNTDKLVNVEVSGDDSSSPRIKVAGEGNKINVNQK</sequence>
<evidence type="ECO:0000313" key="1">
    <source>
        <dbReference type="EMBL" id="GKX64842.1"/>
    </source>
</evidence>
<dbReference type="EMBL" id="BROD01000001">
    <property type="protein sequence ID" value="GKX64842.1"/>
    <property type="molecule type" value="Genomic_DNA"/>
</dbReference>